<dbReference type="Proteomes" id="UP000011761">
    <property type="component" value="Unassembled WGS sequence"/>
</dbReference>
<dbReference type="EMBL" id="KB445565">
    <property type="protein sequence ID" value="EMC90905.1"/>
    <property type="molecule type" value="Genomic_DNA"/>
</dbReference>
<dbReference type="GeneID" id="19113868"/>
<proteinExistence type="predicted"/>
<dbReference type="RefSeq" id="XP_007681809.1">
    <property type="nucleotide sequence ID" value="XM_007683619.1"/>
</dbReference>
<evidence type="ECO:0000313" key="1">
    <source>
        <dbReference type="EMBL" id="EMC90905.1"/>
    </source>
</evidence>
<reference evidence="1 2" key="1">
    <citation type="journal article" date="2012" name="PLoS Pathog.">
        <title>Diverse lifestyles and strategies of plant pathogenesis encoded in the genomes of eighteen Dothideomycetes fungi.</title>
        <authorList>
            <person name="Ohm R.A."/>
            <person name="Feau N."/>
            <person name="Henrissat B."/>
            <person name="Schoch C.L."/>
            <person name="Horwitz B.A."/>
            <person name="Barry K.W."/>
            <person name="Condon B.J."/>
            <person name="Copeland A.C."/>
            <person name="Dhillon B."/>
            <person name="Glaser F."/>
            <person name="Hesse C.N."/>
            <person name="Kosti I."/>
            <person name="LaButti K."/>
            <person name="Lindquist E.A."/>
            <person name="Lucas S."/>
            <person name="Salamov A.A."/>
            <person name="Bradshaw R.E."/>
            <person name="Ciuffetti L."/>
            <person name="Hamelin R.C."/>
            <person name="Kema G.H.J."/>
            <person name="Lawrence C."/>
            <person name="Scott J.A."/>
            <person name="Spatafora J.W."/>
            <person name="Turgeon B.G."/>
            <person name="de Wit P.J.G.M."/>
            <person name="Zhong S."/>
            <person name="Goodwin S.B."/>
            <person name="Grigoriev I.V."/>
        </authorList>
    </citation>
    <scope>NUCLEOTIDE SEQUENCE [LARGE SCALE GENOMIC DNA]</scope>
    <source>
        <strain evidence="1 2">UAMH 10762</strain>
    </source>
</reference>
<evidence type="ECO:0000313" key="2">
    <source>
        <dbReference type="Proteomes" id="UP000011761"/>
    </source>
</evidence>
<gene>
    <name evidence="1" type="ORF">BAUCODRAFT_39714</name>
</gene>
<accession>M2MXC6</accession>
<organism evidence="1 2">
    <name type="scientific">Baudoinia panamericana (strain UAMH 10762)</name>
    <name type="common">Angels' share fungus</name>
    <name type="synonym">Baudoinia compniacensis (strain UAMH 10762)</name>
    <dbReference type="NCBI Taxonomy" id="717646"/>
    <lineage>
        <taxon>Eukaryota</taxon>
        <taxon>Fungi</taxon>
        <taxon>Dikarya</taxon>
        <taxon>Ascomycota</taxon>
        <taxon>Pezizomycotina</taxon>
        <taxon>Dothideomycetes</taxon>
        <taxon>Dothideomycetidae</taxon>
        <taxon>Mycosphaerellales</taxon>
        <taxon>Teratosphaeriaceae</taxon>
        <taxon>Baudoinia</taxon>
    </lineage>
</organism>
<dbReference type="HOGENOM" id="CLU_2793595_0_0_1"/>
<keyword evidence="2" id="KW-1185">Reference proteome</keyword>
<dbReference type="KEGG" id="bcom:BAUCODRAFT_39714"/>
<dbReference type="AlphaFoldDB" id="M2MXC6"/>
<protein>
    <submittedName>
        <fullName evidence="1">Uncharacterized protein</fullName>
    </submittedName>
</protein>
<sequence length="68" mass="7375">MRPSMDSSVGVWCIHRHKRPCHESCSDSQALQCALGYDTCLSEVVCVGKATGAAESLDAVKSNRIYLC</sequence>
<name>M2MXC6_BAUPA</name>